<evidence type="ECO:0000259" key="1">
    <source>
        <dbReference type="Pfam" id="PF04233"/>
    </source>
</evidence>
<evidence type="ECO:0000313" key="2">
    <source>
        <dbReference type="EMBL" id="CAB4160544.1"/>
    </source>
</evidence>
<sequence length="407" mass="45270">MIISSRLASKIGVTQPRQLLKQDEIAIRVDKTVSKAWKELLKILKNPTAPGAQYQIAQILRQMVHNGIVDLYLGLAKIAHSAYKDTSNEIASEVPVALLTVALSRRRTTEAMRKATDSEHNEIQRMLFPALSDRKVQDIVFSPSAGTSWTARMTQLTRLAPPDQVAALVTQWAAQGRPPRDLEAALLPLVNGVRSTARRVARTEGQRVANKVRMEAYSGLEDVIAGYQIHGTMDSRIRPHHAARNGTIYWKDPKPGQPGLRDLPHPPMEADGTVAHNCRCWVTPVLSVDQEIVDDPAAQQLFKNNEGKLIPDPTVYSDWFQTAPQNERAYAVGPKRMAAVVSRLLPGQADDWSNYVNDKTGKLLTAKEIRSETPAKREKRIKNVKAGLALKRKLIRKASKFGFIPAR</sequence>
<reference evidence="2" key="1">
    <citation type="submission" date="2020-04" db="EMBL/GenBank/DDBJ databases">
        <authorList>
            <person name="Chiriac C."/>
            <person name="Salcher M."/>
            <person name="Ghai R."/>
            <person name="Kavagutti S V."/>
        </authorList>
    </citation>
    <scope>NUCLEOTIDE SEQUENCE</scope>
</reference>
<accession>A0A6J5NZB7</accession>
<dbReference type="NCBIfam" id="TIGR01641">
    <property type="entry name" value="phageSPP1_gp7"/>
    <property type="match status" value="1"/>
</dbReference>
<name>A0A6J5NZB7_9CAUD</name>
<protein>
    <submittedName>
        <fullName evidence="2">Phage head morphogenesis domain</fullName>
    </submittedName>
</protein>
<gene>
    <name evidence="2" type="ORF">UFOVP731_2</name>
</gene>
<organism evidence="2">
    <name type="scientific">uncultured Caudovirales phage</name>
    <dbReference type="NCBI Taxonomy" id="2100421"/>
    <lineage>
        <taxon>Viruses</taxon>
        <taxon>Duplodnaviria</taxon>
        <taxon>Heunggongvirae</taxon>
        <taxon>Uroviricota</taxon>
        <taxon>Caudoviricetes</taxon>
        <taxon>Peduoviridae</taxon>
        <taxon>Maltschvirus</taxon>
        <taxon>Maltschvirus maltsch</taxon>
    </lineage>
</organism>
<dbReference type="EMBL" id="LR796705">
    <property type="protein sequence ID" value="CAB4160544.1"/>
    <property type="molecule type" value="Genomic_DNA"/>
</dbReference>
<feature type="domain" description="Phage head morphogenesis" evidence="1">
    <location>
        <begin position="164"/>
        <end position="282"/>
    </location>
</feature>
<dbReference type="InterPro" id="IPR006528">
    <property type="entry name" value="Phage_head_morphogenesis_dom"/>
</dbReference>
<proteinExistence type="predicted"/>
<dbReference type="Pfam" id="PF04233">
    <property type="entry name" value="Phage_Mu_F"/>
    <property type="match status" value="1"/>
</dbReference>